<evidence type="ECO:0000313" key="4">
    <source>
        <dbReference type="Proteomes" id="UP000057820"/>
    </source>
</evidence>
<sequence length="209" mass="22538">MSARLDLSRRRMGRYRASAAAAMFCVLAVAGCSTSEQDPPPETLSYRSVPSECHAINDRVATLVREFLADVTAPGLPGELDPERTSKSVTPTSISCSTHRDRYGQDLTLSRLVTIKFLLATEPFHRPAAAVPVPLLGDSAHQQTAAKLGTPGAFSRVIFRVRNLEVNVTAMGDTLPPSSPDVTQHAEKTALAVATELADNIDDLMPWPE</sequence>
<feature type="compositionally biased region" description="Polar residues" evidence="1">
    <location>
        <begin position="87"/>
        <end position="97"/>
    </location>
</feature>
<dbReference type="KEGG" id="nfr:ERS450000_03672"/>
<proteinExistence type="predicted"/>
<reference evidence="4" key="1">
    <citation type="submission" date="2015-03" db="EMBL/GenBank/DDBJ databases">
        <authorList>
            <consortium name="Pathogen Informatics"/>
        </authorList>
    </citation>
    <scope>NUCLEOTIDE SEQUENCE [LARGE SCALE GENOMIC DNA]</scope>
    <source>
        <strain evidence="4">NCTC11134</strain>
        <plasmid evidence="4">2</plasmid>
    </source>
</reference>
<dbReference type="EMBL" id="LN868939">
    <property type="protein sequence ID" value="CRY80078.1"/>
    <property type="molecule type" value="Genomic_DNA"/>
</dbReference>
<dbReference type="RefSeq" id="WP_137354004.1">
    <property type="nucleotide sequence ID" value="NZ_CAACYE020000001.1"/>
</dbReference>
<protein>
    <recommendedName>
        <fullName evidence="5">DUF3558 domain-containing protein</fullName>
    </recommendedName>
</protein>
<gene>
    <name evidence="3" type="ORF">ERS450000_03672</name>
</gene>
<name>A0A0H5NXT1_NOCFR</name>
<keyword evidence="2" id="KW-0732">Signal</keyword>
<dbReference type="AlphaFoldDB" id="A0A0H5NXT1"/>
<accession>A0A0H5NXT1</accession>
<geneLocation type="plasmid" evidence="3">
    <name>2</name>
</geneLocation>
<evidence type="ECO:0000256" key="2">
    <source>
        <dbReference type="SAM" id="SignalP"/>
    </source>
</evidence>
<evidence type="ECO:0000256" key="1">
    <source>
        <dbReference type="SAM" id="MobiDB-lite"/>
    </source>
</evidence>
<dbReference type="PROSITE" id="PS51257">
    <property type="entry name" value="PROKAR_LIPOPROTEIN"/>
    <property type="match status" value="1"/>
</dbReference>
<keyword evidence="3" id="KW-0614">Plasmid</keyword>
<feature type="region of interest" description="Disordered" evidence="1">
    <location>
        <begin position="75"/>
        <end position="97"/>
    </location>
</feature>
<evidence type="ECO:0000313" key="3">
    <source>
        <dbReference type="EMBL" id="CRY80078.1"/>
    </source>
</evidence>
<dbReference type="Proteomes" id="UP000057820">
    <property type="component" value="Plasmid 2"/>
</dbReference>
<evidence type="ECO:0008006" key="5">
    <source>
        <dbReference type="Google" id="ProtNLM"/>
    </source>
</evidence>
<feature type="chain" id="PRO_5041038714" description="DUF3558 domain-containing protein" evidence="2">
    <location>
        <begin position="31"/>
        <end position="209"/>
    </location>
</feature>
<feature type="signal peptide" evidence="2">
    <location>
        <begin position="1"/>
        <end position="30"/>
    </location>
</feature>
<organism evidence="3 4">
    <name type="scientific">Nocardia farcinica</name>
    <dbReference type="NCBI Taxonomy" id="37329"/>
    <lineage>
        <taxon>Bacteria</taxon>
        <taxon>Bacillati</taxon>
        <taxon>Actinomycetota</taxon>
        <taxon>Actinomycetes</taxon>
        <taxon>Mycobacteriales</taxon>
        <taxon>Nocardiaceae</taxon>
        <taxon>Nocardia</taxon>
    </lineage>
</organism>